<dbReference type="InterPro" id="IPR004300">
    <property type="entry name" value="Glyco_hydro_57_N"/>
</dbReference>
<evidence type="ECO:0000259" key="2">
    <source>
        <dbReference type="Pfam" id="PF03065"/>
    </source>
</evidence>
<gene>
    <name evidence="3" type="ORF">MoryE10_22340</name>
</gene>
<dbReference type="GO" id="GO:0005975">
    <property type="term" value="P:carbohydrate metabolic process"/>
    <property type="evidence" value="ECO:0007669"/>
    <property type="project" value="InterPro"/>
</dbReference>
<dbReference type="KEGG" id="moz:MoryE10_22340"/>
<dbReference type="RefSeq" id="WP_246598844.1">
    <property type="nucleotide sequence ID" value="NZ_AP019782.1"/>
</dbReference>
<dbReference type="EMBL" id="AP019782">
    <property type="protein sequence ID" value="BBL71628.1"/>
    <property type="molecule type" value="Genomic_DNA"/>
</dbReference>
<protein>
    <recommendedName>
        <fullName evidence="2">Glycoside hydrolase family 57 N-terminal domain-containing protein</fullName>
    </recommendedName>
</protein>
<evidence type="ECO:0000313" key="3">
    <source>
        <dbReference type="EMBL" id="BBL71628.1"/>
    </source>
</evidence>
<dbReference type="PANTHER" id="PTHR36306">
    <property type="entry name" value="ALPHA-AMYLASE-RELATED-RELATED"/>
    <property type="match status" value="1"/>
</dbReference>
<dbReference type="InterPro" id="IPR052046">
    <property type="entry name" value="GH57_Enzymes"/>
</dbReference>
<dbReference type="CDD" id="cd10796">
    <property type="entry name" value="GH57N_APU"/>
    <property type="match status" value="1"/>
</dbReference>
<dbReference type="GO" id="GO:0003824">
    <property type="term" value="F:catalytic activity"/>
    <property type="evidence" value="ECO:0007669"/>
    <property type="project" value="InterPro"/>
</dbReference>
<keyword evidence="4" id="KW-1185">Reference proteome</keyword>
<keyword evidence="1" id="KW-0119">Carbohydrate metabolism</keyword>
<evidence type="ECO:0000313" key="4">
    <source>
        <dbReference type="Proteomes" id="UP000824988"/>
    </source>
</evidence>
<name>A0A8D4VPE6_9GAMM</name>
<organism evidence="3 4">
    <name type="scientific">Methylogaea oryzae</name>
    <dbReference type="NCBI Taxonomy" id="1295382"/>
    <lineage>
        <taxon>Bacteria</taxon>
        <taxon>Pseudomonadati</taxon>
        <taxon>Pseudomonadota</taxon>
        <taxon>Gammaproteobacteria</taxon>
        <taxon>Methylococcales</taxon>
        <taxon>Methylococcaceae</taxon>
        <taxon>Methylogaea</taxon>
    </lineage>
</organism>
<evidence type="ECO:0000256" key="1">
    <source>
        <dbReference type="ARBA" id="ARBA00023277"/>
    </source>
</evidence>
<accession>A0A8D4VPE6</accession>
<dbReference type="PANTHER" id="PTHR36306:SF1">
    <property type="entry name" value="ALPHA-AMYLASE-RELATED"/>
    <property type="match status" value="1"/>
</dbReference>
<proteinExistence type="predicted"/>
<feature type="domain" description="Glycoside hydrolase family 57 N-terminal" evidence="2">
    <location>
        <begin position="16"/>
        <end position="441"/>
    </location>
</feature>
<dbReference type="AlphaFoldDB" id="A0A8D4VPE6"/>
<dbReference type="Pfam" id="PF03065">
    <property type="entry name" value="Glyco_hydro_57"/>
    <property type="match status" value="1"/>
</dbReference>
<reference evidence="3" key="1">
    <citation type="submission" date="2019-06" db="EMBL/GenBank/DDBJ databases">
        <title>Complete genome sequence of Methylogaea oryzae strain JCM16910.</title>
        <authorList>
            <person name="Asakawa S."/>
        </authorList>
    </citation>
    <scope>NUCLEOTIDE SEQUENCE</scope>
    <source>
        <strain evidence="3">E10</strain>
    </source>
</reference>
<dbReference type="Proteomes" id="UP000824988">
    <property type="component" value="Chromosome"/>
</dbReference>
<sequence length="574" mass="64819">MAQTEEVKTSKLKVVLCWHMHQPEYRDLRDGHYLLPWTYLHAIKDYVDMAAHLEANPQARAVVNFAPILLEQLEDYAQQIRDYMRGGAALRDNLLAALAEPATPTDPLARLSLVNACLRAQRERQINRYPAFRQLAGLADWVRSHPEDARYLNSQFLTDLLVWYHLAWLGETVKRRDSRALRLIDKGHGYTLEDRRLLLEIIAEQLTTVLGRYKTLAERGQIELSVTPYAHPIVPLLLDIQSAREAMPDVTLPLIEHYPGGEERARWHIQRGLEVFQHHFGFVPQGCWPSEGSVSTATLKLLGEAGFRWAASGGNVLNASLRQSNLQEPPKDATFRPYRLADSSIACFFRDDGLSDLIGFTYADWHADDAVADFVRHLENIAGACHDPASAIVPIIMDGENAWEHFPENGYHFLNALYARLSNHPALELTTFADYLKSHPHTWTLPRLVAGSWVYGTFSTWIGDGDKNRAWDMLGAAKQCYDRVVQTGRLSAEQRAAADQQLAICEGSDWFWWFGDYNPEDVVSDFERQFRLNLANLYQLLGEDPPAILGQVFSHGGGVPTKGGAMRPGNPHGH</sequence>